<reference evidence="8" key="2">
    <citation type="submission" date="2025-09" db="UniProtKB">
        <authorList>
            <consortium name="Ensembl"/>
        </authorList>
    </citation>
    <scope>IDENTIFICATION</scope>
</reference>
<evidence type="ECO:0000313" key="8">
    <source>
        <dbReference type="Ensembl" id="ENSLLEP00000041387.1"/>
    </source>
</evidence>
<evidence type="ECO:0000313" key="9">
    <source>
        <dbReference type="Proteomes" id="UP000694569"/>
    </source>
</evidence>
<accession>A0A8C5QQP9</accession>
<dbReference type="Ensembl" id="ENSLLET00000043050.1">
    <property type="protein sequence ID" value="ENSLLEP00000041387.1"/>
    <property type="gene ID" value="ENSLLEG00000026324.1"/>
</dbReference>
<dbReference type="GO" id="GO:0003677">
    <property type="term" value="F:DNA binding"/>
    <property type="evidence" value="ECO:0007669"/>
    <property type="project" value="UniProtKB-KW"/>
</dbReference>
<dbReference type="GO" id="GO:0010212">
    <property type="term" value="P:response to ionizing radiation"/>
    <property type="evidence" value="ECO:0007669"/>
    <property type="project" value="TreeGrafter"/>
</dbReference>
<dbReference type="Proteomes" id="UP000694569">
    <property type="component" value="Unplaced"/>
</dbReference>
<comment type="subcellular location">
    <subcellularLocation>
        <location evidence="1">Nucleus</location>
    </subcellularLocation>
</comment>
<keyword evidence="9" id="KW-1185">Reference proteome</keyword>
<dbReference type="InterPro" id="IPR051231">
    <property type="entry name" value="SOSS-B"/>
</dbReference>
<dbReference type="GO" id="GO:0070876">
    <property type="term" value="C:SOSS complex"/>
    <property type="evidence" value="ECO:0007669"/>
    <property type="project" value="TreeGrafter"/>
</dbReference>
<organism evidence="8 9">
    <name type="scientific">Leptobrachium leishanense</name>
    <name type="common">Leishan spiny toad</name>
    <dbReference type="NCBI Taxonomy" id="445787"/>
    <lineage>
        <taxon>Eukaryota</taxon>
        <taxon>Metazoa</taxon>
        <taxon>Chordata</taxon>
        <taxon>Craniata</taxon>
        <taxon>Vertebrata</taxon>
        <taxon>Euteleostomi</taxon>
        <taxon>Amphibia</taxon>
        <taxon>Batrachia</taxon>
        <taxon>Anura</taxon>
        <taxon>Pelobatoidea</taxon>
        <taxon>Megophryidae</taxon>
        <taxon>Leptobrachium</taxon>
    </lineage>
</organism>
<feature type="region of interest" description="Disordered" evidence="7">
    <location>
        <begin position="192"/>
        <end position="280"/>
    </location>
</feature>
<dbReference type="GO" id="GO:0044818">
    <property type="term" value="P:mitotic G2/M transition checkpoint"/>
    <property type="evidence" value="ECO:0007669"/>
    <property type="project" value="TreeGrafter"/>
</dbReference>
<dbReference type="SUPFAM" id="SSF50249">
    <property type="entry name" value="Nucleic acid-binding proteins"/>
    <property type="match status" value="1"/>
</dbReference>
<dbReference type="PANTHER" id="PTHR13356">
    <property type="entry name" value="OB FOLD NUCLEIC ACID BINDING PROTEIN-RELATED"/>
    <property type="match status" value="1"/>
</dbReference>
<keyword evidence="5" id="KW-0539">Nucleus</keyword>
<comment type="similarity">
    <text evidence="6">Belongs to the SOSS-B family. SOSS-B1 subfamily.</text>
</comment>
<feature type="compositionally biased region" description="Low complexity" evidence="7">
    <location>
        <begin position="197"/>
        <end position="208"/>
    </location>
</feature>
<dbReference type="Gene3D" id="2.40.50.140">
    <property type="entry name" value="Nucleic acid-binding proteins"/>
    <property type="match status" value="1"/>
</dbReference>
<evidence type="ECO:0000256" key="7">
    <source>
        <dbReference type="SAM" id="MobiDB-lite"/>
    </source>
</evidence>
<dbReference type="OrthoDB" id="295715at2759"/>
<keyword evidence="3" id="KW-0238">DNA-binding</keyword>
<dbReference type="GeneTree" id="ENSGT00940000161079"/>
<evidence type="ECO:0000256" key="3">
    <source>
        <dbReference type="ARBA" id="ARBA00023125"/>
    </source>
</evidence>
<sequence>MGCVSDFLQVERAEESPGRRRNARQLEWGQWTFHRRVTPHQLLRRPFREAIMTTETFVKDVKPGLKNLNVLFIVLETGSNDLGWWLDTEVLSPLLWVGTTLAVFQSLGRVTKTKDGHEVRTCKVADKTGSINISVWDDVGNLIQPGDIIKLTKGYASLFKDCLTLYTGRGGELQKIGEFCMVYSEMPNFSDPNPDYVAQQSQSKQVQAENVTGTANHSSSNSLAPPASDLPNGNGNTPGPTAAPVHPPGGRITRSQPNHSGPGAPSSVSNGKETRRTGKR</sequence>
<name>A0A8C5QQP9_9ANUR</name>
<protein>
    <submittedName>
        <fullName evidence="8">Nucleic acid binding protein 2</fullName>
    </submittedName>
</protein>
<dbReference type="PANTHER" id="PTHR13356:SF3">
    <property type="entry name" value="SOSS COMPLEX SUBUNIT B1"/>
    <property type="match status" value="1"/>
</dbReference>
<keyword evidence="4" id="KW-0234">DNA repair</keyword>
<gene>
    <name evidence="8" type="primary">NABP2</name>
</gene>
<dbReference type="AlphaFoldDB" id="A0A8C5QQP9"/>
<proteinExistence type="inferred from homology"/>
<reference evidence="8" key="1">
    <citation type="submission" date="2025-08" db="UniProtKB">
        <authorList>
            <consortium name="Ensembl"/>
        </authorList>
    </citation>
    <scope>IDENTIFICATION</scope>
</reference>
<evidence type="ECO:0000256" key="6">
    <source>
        <dbReference type="ARBA" id="ARBA00038163"/>
    </source>
</evidence>
<dbReference type="InterPro" id="IPR012340">
    <property type="entry name" value="NA-bd_OB-fold"/>
</dbReference>
<evidence type="ECO:0000256" key="4">
    <source>
        <dbReference type="ARBA" id="ARBA00023204"/>
    </source>
</evidence>
<dbReference type="CDD" id="cd04491">
    <property type="entry name" value="SoSSB_OBF"/>
    <property type="match status" value="1"/>
</dbReference>
<dbReference type="GO" id="GO:0000724">
    <property type="term" value="P:double-strand break repair via homologous recombination"/>
    <property type="evidence" value="ECO:0007669"/>
    <property type="project" value="TreeGrafter"/>
</dbReference>
<keyword evidence="2" id="KW-0227">DNA damage</keyword>
<feature type="compositionally biased region" description="Polar residues" evidence="7">
    <location>
        <begin position="209"/>
        <end position="223"/>
    </location>
</feature>
<evidence type="ECO:0000256" key="2">
    <source>
        <dbReference type="ARBA" id="ARBA00022763"/>
    </source>
</evidence>
<evidence type="ECO:0000256" key="5">
    <source>
        <dbReference type="ARBA" id="ARBA00023242"/>
    </source>
</evidence>
<evidence type="ECO:0000256" key="1">
    <source>
        <dbReference type="ARBA" id="ARBA00004123"/>
    </source>
</evidence>